<dbReference type="PANTHER" id="PTHR43464:SF92">
    <property type="entry name" value="SLR1071 PROTEIN"/>
    <property type="match status" value="1"/>
</dbReference>
<dbReference type="Proteomes" id="UP001363151">
    <property type="component" value="Unassembled WGS sequence"/>
</dbReference>
<evidence type="ECO:0000313" key="4">
    <source>
        <dbReference type="Proteomes" id="UP001363151"/>
    </source>
</evidence>
<organism evidence="3 4">
    <name type="scientific">Aureococcus anophagefferens</name>
    <name type="common">Harmful bloom alga</name>
    <dbReference type="NCBI Taxonomy" id="44056"/>
    <lineage>
        <taxon>Eukaryota</taxon>
        <taxon>Sar</taxon>
        <taxon>Stramenopiles</taxon>
        <taxon>Ochrophyta</taxon>
        <taxon>Pelagophyceae</taxon>
        <taxon>Pelagomonadales</taxon>
        <taxon>Pelagomonadaceae</taxon>
        <taxon>Aureococcus</taxon>
    </lineage>
</organism>
<dbReference type="CDD" id="cd02440">
    <property type="entry name" value="AdoMet_MTases"/>
    <property type="match status" value="1"/>
</dbReference>
<dbReference type="EMBL" id="JBBJCI010000322">
    <property type="protein sequence ID" value="KAK7234459.1"/>
    <property type="molecule type" value="Genomic_DNA"/>
</dbReference>
<reference evidence="3 4" key="1">
    <citation type="submission" date="2024-03" db="EMBL/GenBank/DDBJ databases">
        <title>Aureococcus anophagefferens CCMP1851 and Kratosvirus quantuckense: Draft genome of a second virus-susceptible host strain in the model system.</title>
        <authorList>
            <person name="Chase E."/>
            <person name="Truchon A.R."/>
            <person name="Schepens W."/>
            <person name="Wilhelm S.W."/>
        </authorList>
    </citation>
    <scope>NUCLEOTIDE SEQUENCE [LARGE SCALE GENOMIC DNA]</scope>
    <source>
        <strain evidence="3 4">CCMP1851</strain>
    </source>
</reference>
<proteinExistence type="predicted"/>
<dbReference type="Gene3D" id="3.40.50.150">
    <property type="entry name" value="Vaccinia Virus protein VP39"/>
    <property type="match status" value="1"/>
</dbReference>
<dbReference type="InterPro" id="IPR041698">
    <property type="entry name" value="Methyltransf_25"/>
</dbReference>
<name>A0ABR1FNT9_AURAN</name>
<sequence length="628" mass="68914">MAGGLQPVDFNGAVFEAARRAQAEEAGQERAVIAAMPVAFKVPAVCKIPERVVKGAIVRTHQELKSRIVKTLAPMSDVVAVHRALNSAGTLRLLIISPVHGWVSEKLVEFVMEVPDHQGEYWAERAKKEQIKVNQDIAWRRPRGPKIPAAVAISRTLAHFNSLALKWEADPPPEVEDPLKDLSPPAELLFRSLRDHKMKRESAVAKMAAGRAHNGLRILELGSGGGRDAVELARSRVGIDFVGVDGSAGMCGLAAARAEKRKVGFKCEFREQEFFEASFFGEGEGGTFDGAFAVDSLKHVPWDLLEAALSKVRRSLTPGGSFVIAEAQVKRKKPKAADGDDGPDRFTLSRDGEYAEQRTWLEWREKLQKFFVLDKMADYRAAKESEIPNFKGFDLGHFSLVDYDVADARRRKKTFWAASWIAKASALDVPPPPNFVDTSRRDVDPADLDEPVAAPVVEDLSRIDDGPAPPPKKPLTHLERLRADLVCTSCDTDEPVRRKPWPDDDPEKIRAAAKVRAAELAKRARTHGEPSLEECAEYVRAKNLIEEAERAKFPDAPKAPESRATVPFGHLRVNRDAPPPAPAGDAMELLEDGDFDISGDAEALASQAKAARKKARALGAGFGRGFLN</sequence>
<dbReference type="PANTHER" id="PTHR43464">
    <property type="entry name" value="METHYLTRANSFERASE"/>
    <property type="match status" value="1"/>
</dbReference>
<evidence type="ECO:0000313" key="3">
    <source>
        <dbReference type="EMBL" id="KAK7234459.1"/>
    </source>
</evidence>
<feature type="domain" description="Methyltransferase" evidence="2">
    <location>
        <begin position="218"/>
        <end position="320"/>
    </location>
</feature>
<evidence type="ECO:0000259" key="2">
    <source>
        <dbReference type="Pfam" id="PF13649"/>
    </source>
</evidence>
<dbReference type="SUPFAM" id="SSF53335">
    <property type="entry name" value="S-adenosyl-L-methionine-dependent methyltransferases"/>
    <property type="match status" value="1"/>
</dbReference>
<dbReference type="InterPro" id="IPR029063">
    <property type="entry name" value="SAM-dependent_MTases_sf"/>
</dbReference>
<keyword evidence="4" id="KW-1185">Reference proteome</keyword>
<accession>A0ABR1FNT9</accession>
<comment type="caution">
    <text evidence="3">The sequence shown here is derived from an EMBL/GenBank/DDBJ whole genome shotgun (WGS) entry which is preliminary data.</text>
</comment>
<protein>
    <recommendedName>
        <fullName evidence="2">Methyltransferase domain-containing protein</fullName>
    </recommendedName>
</protein>
<dbReference type="Pfam" id="PF13649">
    <property type="entry name" value="Methyltransf_25"/>
    <property type="match status" value="1"/>
</dbReference>
<gene>
    <name evidence="3" type="ORF">SO694_00197029</name>
</gene>
<evidence type="ECO:0000256" key="1">
    <source>
        <dbReference type="SAM" id="MobiDB-lite"/>
    </source>
</evidence>
<feature type="region of interest" description="Disordered" evidence="1">
    <location>
        <begin position="454"/>
        <end position="475"/>
    </location>
</feature>